<accession>A0A1B1TF87</accession>
<sequence>MAENEKTGAEIVAELAGKDLNRDGRVVNLVICGNSKFYDYSWLENQLDLWVENHAYPDMIILGGASGVDFLAERWADNNNIPLAVYNEAWSKPRPDFAKDSGRPEAVSSLAKEMLTNATHMLAFPGPDSVWTKKMMEMSVQMNVPIACVELPTSGL</sequence>
<organism evidence="2">
    <name type="scientific">uncultured Poseidoniia archaeon</name>
    <dbReference type="NCBI Taxonomy" id="1697135"/>
    <lineage>
        <taxon>Archaea</taxon>
        <taxon>Methanobacteriati</taxon>
        <taxon>Thermoplasmatota</taxon>
        <taxon>Candidatus Poseidoniia</taxon>
        <taxon>environmental samples</taxon>
    </lineage>
</organism>
<dbReference type="InterPro" id="IPR019627">
    <property type="entry name" value="YAcAr"/>
</dbReference>
<dbReference type="EMBL" id="KP211912">
    <property type="protein sequence ID" value="ANV80939.1"/>
    <property type="molecule type" value="Genomic_DNA"/>
</dbReference>
<name>A0A1B1TF87_9ARCH</name>
<evidence type="ECO:0000259" key="1">
    <source>
        <dbReference type="Pfam" id="PF10686"/>
    </source>
</evidence>
<reference evidence="2" key="2">
    <citation type="journal article" date="2015" name="ISME J.">
        <title>A new class of marine Euryarchaeota group II from the Mediterranean deep chlorophyll maximum.</title>
        <authorList>
            <person name="Martin-Cuadrado A.B."/>
            <person name="Garcia-Heredia I."/>
            <person name="Molto A.G."/>
            <person name="Lopez-Ubeda R."/>
            <person name="Kimes N."/>
            <person name="Lopez-Garcia P."/>
            <person name="Moreira D."/>
            <person name="Rodriguez-Valera F."/>
        </authorList>
    </citation>
    <scope>NUCLEOTIDE SEQUENCE</scope>
</reference>
<feature type="domain" description="YspA cpYpsA-related SLOG" evidence="1">
    <location>
        <begin position="29"/>
        <end position="91"/>
    </location>
</feature>
<dbReference type="AlphaFoldDB" id="A0A1B1TF87"/>
<proteinExistence type="predicted"/>
<reference evidence="2" key="1">
    <citation type="submission" date="2014-11" db="EMBL/GenBank/DDBJ databases">
        <authorList>
            <person name="Zhu J."/>
            <person name="Qi W."/>
            <person name="Song R."/>
        </authorList>
    </citation>
    <scope>NUCLEOTIDE SEQUENCE</scope>
</reference>
<protein>
    <recommendedName>
        <fullName evidence="1">YspA cpYpsA-related SLOG domain-containing protein</fullName>
    </recommendedName>
</protein>
<dbReference type="Pfam" id="PF10686">
    <property type="entry name" value="YAcAr"/>
    <property type="match status" value="1"/>
</dbReference>
<evidence type="ECO:0000313" key="2">
    <source>
        <dbReference type="EMBL" id="ANV80939.1"/>
    </source>
</evidence>